<keyword evidence="3" id="KW-0597">Phosphoprotein</keyword>
<dbReference type="Gene3D" id="3.40.50.300">
    <property type="entry name" value="P-loop containing nucleotide triphosphate hydrolases"/>
    <property type="match status" value="1"/>
</dbReference>
<dbReference type="GO" id="GO:0016887">
    <property type="term" value="F:ATP hydrolysis activity"/>
    <property type="evidence" value="ECO:0007669"/>
    <property type="project" value="TreeGrafter"/>
</dbReference>
<dbReference type="OrthoDB" id="8281972at2"/>
<dbReference type="PROSITE" id="PS50110">
    <property type="entry name" value="RESPONSE_REGULATORY"/>
    <property type="match status" value="1"/>
</dbReference>
<dbReference type="SUPFAM" id="SSF52540">
    <property type="entry name" value="P-loop containing nucleoside triphosphate hydrolases"/>
    <property type="match status" value="1"/>
</dbReference>
<organism evidence="5 6">
    <name type="scientific">Salinarimonas soli</name>
    <dbReference type="NCBI Taxonomy" id="1638099"/>
    <lineage>
        <taxon>Bacteria</taxon>
        <taxon>Pseudomonadati</taxon>
        <taxon>Pseudomonadota</taxon>
        <taxon>Alphaproteobacteria</taxon>
        <taxon>Hyphomicrobiales</taxon>
        <taxon>Salinarimonadaceae</taxon>
        <taxon>Salinarimonas</taxon>
    </lineage>
</organism>
<gene>
    <name evidence="5" type="ORF">F0L46_21625</name>
</gene>
<dbReference type="InterPro" id="IPR011006">
    <property type="entry name" value="CheY-like_superfamily"/>
</dbReference>
<dbReference type="GO" id="GO:0005524">
    <property type="term" value="F:ATP binding"/>
    <property type="evidence" value="ECO:0007669"/>
    <property type="project" value="UniProtKB-KW"/>
</dbReference>
<dbReference type="Gene3D" id="3.40.50.2300">
    <property type="match status" value="1"/>
</dbReference>
<dbReference type="GO" id="GO:0051782">
    <property type="term" value="P:negative regulation of cell division"/>
    <property type="evidence" value="ECO:0007669"/>
    <property type="project" value="TreeGrafter"/>
</dbReference>
<evidence type="ECO:0000256" key="1">
    <source>
        <dbReference type="ARBA" id="ARBA00022741"/>
    </source>
</evidence>
<name>A0A5B2V8P7_9HYPH</name>
<dbReference type="InterPro" id="IPR050625">
    <property type="entry name" value="ParA/MinD_ATPase"/>
</dbReference>
<evidence type="ECO:0000256" key="3">
    <source>
        <dbReference type="PROSITE-ProRule" id="PRU00169"/>
    </source>
</evidence>
<evidence type="ECO:0000256" key="2">
    <source>
        <dbReference type="ARBA" id="ARBA00022840"/>
    </source>
</evidence>
<reference evidence="5 6" key="1">
    <citation type="submission" date="2019-09" db="EMBL/GenBank/DDBJ databases">
        <title>Salinarimonas rosea gen. nov., sp. nov., a new member of the a-2 subgroup of the Proteobacteria.</title>
        <authorList>
            <person name="Liu J."/>
        </authorList>
    </citation>
    <scope>NUCLEOTIDE SEQUENCE [LARGE SCALE GENOMIC DNA]</scope>
    <source>
        <strain evidence="5 6">BN140002</strain>
    </source>
</reference>
<evidence type="ECO:0000313" key="6">
    <source>
        <dbReference type="Proteomes" id="UP000323142"/>
    </source>
</evidence>
<dbReference type="EMBL" id="VUOA01000040">
    <property type="protein sequence ID" value="KAA2234945.1"/>
    <property type="molecule type" value="Genomic_DNA"/>
</dbReference>
<feature type="domain" description="Response regulatory" evidence="4">
    <location>
        <begin position="11"/>
        <end position="128"/>
    </location>
</feature>
<evidence type="ECO:0000313" key="5">
    <source>
        <dbReference type="EMBL" id="KAA2234945.1"/>
    </source>
</evidence>
<keyword evidence="2" id="KW-0067">ATP-binding</keyword>
<dbReference type="AlphaFoldDB" id="A0A5B2V8P7"/>
<dbReference type="GO" id="GO:0009898">
    <property type="term" value="C:cytoplasmic side of plasma membrane"/>
    <property type="evidence" value="ECO:0007669"/>
    <property type="project" value="TreeGrafter"/>
</dbReference>
<dbReference type="Proteomes" id="UP000323142">
    <property type="component" value="Unassembled WGS sequence"/>
</dbReference>
<dbReference type="GO" id="GO:0000160">
    <property type="term" value="P:phosphorelay signal transduction system"/>
    <property type="evidence" value="ECO:0007669"/>
    <property type="project" value="InterPro"/>
</dbReference>
<dbReference type="SUPFAM" id="SSF52172">
    <property type="entry name" value="CheY-like"/>
    <property type="match status" value="1"/>
</dbReference>
<sequence>MVSDLSAFMPLIVLVGTDAAFFKGVGAAFGPAKALSLNVVAESIEEAARRPELETAAVIVVDIDAHRRESLVALQGLMTRTGGAIPVIVLTDSFDDALARWFLQIRVSDFLRKPVEPKEVLRACIRALRATDSLPEEQGRILSFIGAAGGVGTTTLAIESAMLLLRAGGREADSTCLVDLDVQTGVCADYLDLAPRLDLDEIGPYPERLDSQLLEVMLARHATGLSVLAAPGRAARRTALEPGVVIRLLDLVSARFDNVVIDLPRAWEPWTDQVLMGSNKVYVVTDMTVPGLRLGRRLAAGMTERLKEVKPRVICNRFEQQMFGSGLRRSDVERALDGFLAGTVANNYKLVREAIDRGVPLDAIKSGSNVSSDLKRAVFQGGGEEGAGQPRSAVPARA</sequence>
<reference evidence="5 6" key="2">
    <citation type="submission" date="2019-09" db="EMBL/GenBank/DDBJ databases">
        <authorList>
            <person name="Jin C."/>
        </authorList>
    </citation>
    <scope>NUCLEOTIDE SEQUENCE [LARGE SCALE GENOMIC DNA]</scope>
    <source>
        <strain evidence="5 6">BN140002</strain>
    </source>
</reference>
<dbReference type="GO" id="GO:0005829">
    <property type="term" value="C:cytosol"/>
    <property type="evidence" value="ECO:0007669"/>
    <property type="project" value="TreeGrafter"/>
</dbReference>
<dbReference type="CDD" id="cd00156">
    <property type="entry name" value="REC"/>
    <property type="match status" value="1"/>
</dbReference>
<dbReference type="PANTHER" id="PTHR43384">
    <property type="entry name" value="SEPTUM SITE-DETERMINING PROTEIN MIND HOMOLOG, CHLOROPLASTIC-RELATED"/>
    <property type="match status" value="1"/>
</dbReference>
<dbReference type="InterPro" id="IPR001789">
    <property type="entry name" value="Sig_transdc_resp-reg_receiver"/>
</dbReference>
<comment type="caution">
    <text evidence="5">The sequence shown here is derived from an EMBL/GenBank/DDBJ whole genome shotgun (WGS) entry which is preliminary data.</text>
</comment>
<dbReference type="RefSeq" id="WP_149821480.1">
    <property type="nucleotide sequence ID" value="NZ_VUOA01000040.1"/>
</dbReference>
<feature type="modified residue" description="4-aspartylphosphate" evidence="3">
    <location>
        <position position="62"/>
    </location>
</feature>
<protein>
    <submittedName>
        <fullName evidence="5">Response regulator</fullName>
    </submittedName>
</protein>
<accession>A0A5B2V8P7</accession>
<dbReference type="PANTHER" id="PTHR43384:SF6">
    <property type="entry name" value="SEPTUM SITE-DETERMINING PROTEIN MIND HOMOLOG, CHLOROPLASTIC"/>
    <property type="match status" value="1"/>
</dbReference>
<evidence type="ECO:0000259" key="4">
    <source>
        <dbReference type="PROSITE" id="PS50110"/>
    </source>
</evidence>
<keyword evidence="1" id="KW-0547">Nucleotide-binding</keyword>
<dbReference type="InterPro" id="IPR027417">
    <property type="entry name" value="P-loop_NTPase"/>
</dbReference>
<proteinExistence type="predicted"/>
<keyword evidence="6" id="KW-1185">Reference proteome</keyword>